<feature type="chain" id="PRO_5043950031" description="Protein-glutamine gamma-glutamyltransferase K" evidence="22">
    <location>
        <begin position="28"/>
        <end position="792"/>
    </location>
</feature>
<evidence type="ECO:0000256" key="18">
    <source>
        <dbReference type="ARBA" id="ARBA00045815"/>
    </source>
</evidence>
<dbReference type="GO" id="GO:0031424">
    <property type="term" value="P:keratinization"/>
    <property type="evidence" value="ECO:0007669"/>
    <property type="project" value="UniProtKB-KW"/>
</dbReference>
<dbReference type="SMART" id="SM00460">
    <property type="entry name" value="TGc"/>
    <property type="match status" value="1"/>
</dbReference>
<dbReference type="GO" id="GO:0007399">
    <property type="term" value="P:nervous system development"/>
    <property type="evidence" value="ECO:0007669"/>
    <property type="project" value="UniProtKB-ARBA"/>
</dbReference>
<dbReference type="Gene3D" id="3.90.260.10">
    <property type="entry name" value="Transglutaminase-like"/>
    <property type="match status" value="1"/>
</dbReference>
<dbReference type="InterPro" id="IPR013808">
    <property type="entry name" value="Transglutaminase_AS"/>
</dbReference>
<reference evidence="24 25" key="1">
    <citation type="submission" date="2020-10" db="EMBL/GenBank/DDBJ databases">
        <title>Pygocentrus nattereri (red-bellied piranha) genome, fPygNat1, primary haplotype.</title>
        <authorList>
            <person name="Myers G."/>
            <person name="Meyer A."/>
            <person name="Karagic N."/>
            <person name="Pippel M."/>
            <person name="Winkler S."/>
            <person name="Tracey A."/>
            <person name="Wood J."/>
            <person name="Formenti G."/>
            <person name="Howe K."/>
            <person name="Fedrigo O."/>
            <person name="Jarvis E.D."/>
        </authorList>
    </citation>
    <scope>NUCLEOTIDE SEQUENCE [LARGE SCALE GENOMIC DNA]</scope>
</reference>
<feature type="active site" evidence="20">
    <location>
        <position position="458"/>
    </location>
</feature>
<organism evidence="24 25">
    <name type="scientific">Pygocentrus nattereri</name>
    <name type="common">Red-bellied piranha</name>
    <dbReference type="NCBI Taxonomy" id="42514"/>
    <lineage>
        <taxon>Eukaryota</taxon>
        <taxon>Metazoa</taxon>
        <taxon>Chordata</taxon>
        <taxon>Craniata</taxon>
        <taxon>Vertebrata</taxon>
        <taxon>Euteleostomi</taxon>
        <taxon>Actinopterygii</taxon>
        <taxon>Neopterygii</taxon>
        <taxon>Teleostei</taxon>
        <taxon>Ostariophysi</taxon>
        <taxon>Characiformes</taxon>
        <taxon>Characoidei</taxon>
        <taxon>Pygocentrus</taxon>
    </lineage>
</organism>
<feature type="binding site" evidence="21">
    <location>
        <position position="498"/>
    </location>
    <ligand>
        <name>Ca(2+)</name>
        <dbReference type="ChEBI" id="CHEBI:29108"/>
    </ligand>
</feature>
<evidence type="ECO:0000256" key="21">
    <source>
        <dbReference type="PIRSR" id="PIRSR000459-2"/>
    </source>
</evidence>
<evidence type="ECO:0000256" key="2">
    <source>
        <dbReference type="ARBA" id="ARBA00005968"/>
    </source>
</evidence>
<dbReference type="InterPro" id="IPR013783">
    <property type="entry name" value="Ig-like_fold"/>
</dbReference>
<evidence type="ECO:0000256" key="8">
    <source>
        <dbReference type="ARBA" id="ARBA00023139"/>
    </source>
</evidence>
<dbReference type="PANTHER" id="PTHR11590:SF49">
    <property type="entry name" value="PROTEIN-GLUTAMINE GAMMA-GLUTAMYLTRANSFERASE K"/>
    <property type="match status" value="1"/>
</dbReference>
<feature type="binding site" evidence="21">
    <location>
        <position position="552"/>
    </location>
    <ligand>
        <name>Ca(2+)</name>
        <dbReference type="ChEBI" id="CHEBI:29108"/>
    </ligand>
</feature>
<evidence type="ECO:0000256" key="12">
    <source>
        <dbReference type="ARBA" id="ARBA00024222"/>
    </source>
</evidence>
<feature type="domain" description="Transglutaminase-like" evidence="23">
    <location>
        <begin position="368"/>
        <end position="461"/>
    </location>
</feature>
<dbReference type="SUPFAM" id="SSF81296">
    <property type="entry name" value="E set domains"/>
    <property type="match status" value="1"/>
</dbReference>
<comment type="function">
    <text evidence="18">Catalyzes the cross-linking of proteins and the conjugation of polyamines to proteins. Responsible for cross-linking epidermal proteins during formation of the stratum corneum. Involved in cell proliferation.</text>
</comment>
<dbReference type="Gene3D" id="2.60.40.10">
    <property type="entry name" value="Immunoglobulins"/>
    <property type="match status" value="3"/>
</dbReference>
<keyword evidence="11" id="KW-0012">Acyltransferase</keyword>
<evidence type="ECO:0000313" key="25">
    <source>
        <dbReference type="Proteomes" id="UP001501920"/>
    </source>
</evidence>
<comment type="cofactor">
    <cofactor evidence="21">
        <name>Ca(2+)</name>
        <dbReference type="ChEBI" id="CHEBI:29108"/>
    </cofactor>
    <text evidence="21">Binds 1 Ca(2+) ion per subunit.</text>
</comment>
<dbReference type="GO" id="GO:0046872">
    <property type="term" value="F:metal ion binding"/>
    <property type="evidence" value="ECO:0007669"/>
    <property type="project" value="UniProtKB-KW"/>
</dbReference>
<feature type="active site" evidence="20">
    <location>
        <position position="376"/>
    </location>
</feature>
<dbReference type="InterPro" id="IPR023608">
    <property type="entry name" value="Transglutaminase_animal"/>
</dbReference>
<keyword evidence="9" id="KW-0417">Keratinization</keyword>
<evidence type="ECO:0000256" key="11">
    <source>
        <dbReference type="ARBA" id="ARBA00023315"/>
    </source>
</evidence>
<dbReference type="InterPro" id="IPR036238">
    <property type="entry name" value="Transglutaminase_C_sf"/>
</dbReference>
<dbReference type="GeneTree" id="ENSGT01050000244939"/>
<evidence type="ECO:0000313" key="24">
    <source>
        <dbReference type="Ensembl" id="ENSPNAP00000049977.1"/>
    </source>
</evidence>
<evidence type="ECO:0000256" key="15">
    <source>
        <dbReference type="ARBA" id="ARBA00041651"/>
    </source>
</evidence>
<dbReference type="InterPro" id="IPR036985">
    <property type="entry name" value="Transglutaminase-like_sf"/>
</dbReference>
<dbReference type="Pfam" id="PF00927">
    <property type="entry name" value="Transglut_C"/>
    <property type="match status" value="2"/>
</dbReference>
<dbReference type="PANTHER" id="PTHR11590">
    <property type="entry name" value="PROTEIN-GLUTAMINE GAMMA-GLUTAMYLTRANSFERASE"/>
    <property type="match status" value="1"/>
</dbReference>
<evidence type="ECO:0000256" key="13">
    <source>
        <dbReference type="ARBA" id="ARBA00038573"/>
    </source>
</evidence>
<dbReference type="FunFam" id="2.60.40.10:FF:000090">
    <property type="entry name" value="Protein-glutamine gamma-glutamyltransferase 2"/>
    <property type="match status" value="1"/>
</dbReference>
<dbReference type="PIRSF" id="PIRSF000459">
    <property type="entry name" value="TGM_EBP42"/>
    <property type="match status" value="1"/>
</dbReference>
<dbReference type="FunFam" id="2.60.40.10:FF:000171">
    <property type="entry name" value="protein-glutamine gamma-glutamyltransferase 6"/>
    <property type="match status" value="1"/>
</dbReference>
<dbReference type="FunFam" id="3.90.260.10:FF:000001">
    <property type="entry name" value="Protein-glutamine gamma-glutamyltransferase 2"/>
    <property type="match status" value="1"/>
</dbReference>
<evidence type="ECO:0000256" key="10">
    <source>
        <dbReference type="ARBA" id="ARBA00023288"/>
    </source>
</evidence>
<reference evidence="24" key="2">
    <citation type="submission" date="2025-08" db="UniProtKB">
        <authorList>
            <consortium name="Ensembl"/>
        </authorList>
    </citation>
    <scope>IDENTIFICATION</scope>
</reference>
<keyword evidence="7" id="KW-0472">Membrane</keyword>
<protein>
    <recommendedName>
        <fullName evidence="14">Protein-glutamine gamma-glutamyltransferase K</fullName>
        <ecNumber evidence="12">2.3.2.13</ecNumber>
    </recommendedName>
    <alternativeName>
        <fullName evidence="17">Epidermal TGase</fullName>
    </alternativeName>
    <alternativeName>
        <fullName evidence="16">Transglutaminase K</fullName>
    </alternativeName>
    <alternativeName>
        <fullName evidence="15">Transglutaminase-1</fullName>
    </alternativeName>
</protein>
<keyword evidence="25" id="KW-1185">Reference proteome</keyword>
<reference evidence="24" key="3">
    <citation type="submission" date="2025-09" db="UniProtKB">
        <authorList>
            <consortium name="Ensembl"/>
        </authorList>
    </citation>
    <scope>IDENTIFICATION</scope>
</reference>
<dbReference type="GO" id="GO:0016020">
    <property type="term" value="C:membrane"/>
    <property type="evidence" value="ECO:0007669"/>
    <property type="project" value="UniProtKB-SubCell"/>
</dbReference>
<dbReference type="FunFam" id="2.60.40.10:FF:001143">
    <property type="entry name" value="Protein-glutamine gamma-glutamyltransferase K"/>
    <property type="match status" value="1"/>
</dbReference>
<dbReference type="InterPro" id="IPR014756">
    <property type="entry name" value="Ig_E-set"/>
</dbReference>
<dbReference type="InterPro" id="IPR008958">
    <property type="entry name" value="Transglutaminase_C"/>
</dbReference>
<gene>
    <name evidence="24" type="primary">TGM1</name>
</gene>
<evidence type="ECO:0000256" key="3">
    <source>
        <dbReference type="ARBA" id="ARBA00022553"/>
    </source>
</evidence>
<dbReference type="SUPFAM" id="SSF54001">
    <property type="entry name" value="Cysteine proteinases"/>
    <property type="match status" value="1"/>
</dbReference>
<accession>A0AAR2JI54</accession>
<evidence type="ECO:0000256" key="4">
    <source>
        <dbReference type="ARBA" id="ARBA00022679"/>
    </source>
</evidence>
<dbReference type="Pfam" id="PF00868">
    <property type="entry name" value="Transglut_N"/>
    <property type="match status" value="1"/>
</dbReference>
<feature type="binding site" evidence="21">
    <location>
        <position position="547"/>
    </location>
    <ligand>
        <name>Ca(2+)</name>
        <dbReference type="ChEBI" id="CHEBI:29108"/>
    </ligand>
</feature>
<dbReference type="SUPFAM" id="SSF49309">
    <property type="entry name" value="Transglutaminase, two C-terminal domains"/>
    <property type="match status" value="2"/>
</dbReference>
<feature type="active site" evidence="20">
    <location>
        <position position="435"/>
    </location>
</feature>
<evidence type="ECO:0000256" key="14">
    <source>
        <dbReference type="ARBA" id="ARBA00040559"/>
    </source>
</evidence>
<dbReference type="AlphaFoldDB" id="A0AAR2JI54"/>
<comment type="subcellular location">
    <subcellularLocation>
        <location evidence="1">Membrane</location>
        <topology evidence="1">Lipid-anchor</topology>
    </subcellularLocation>
</comment>
<evidence type="ECO:0000256" key="5">
    <source>
        <dbReference type="ARBA" id="ARBA00022723"/>
    </source>
</evidence>
<dbReference type="InterPro" id="IPR050779">
    <property type="entry name" value="Transglutaminase"/>
</dbReference>
<keyword evidence="8" id="KW-0564">Palmitate</keyword>
<keyword evidence="5 21" id="KW-0479">Metal-binding</keyword>
<evidence type="ECO:0000256" key="1">
    <source>
        <dbReference type="ARBA" id="ARBA00004635"/>
    </source>
</evidence>
<dbReference type="PROSITE" id="PS00547">
    <property type="entry name" value="TRANSGLUTAMINASES"/>
    <property type="match status" value="1"/>
</dbReference>
<dbReference type="Proteomes" id="UP001501920">
    <property type="component" value="Chromosome 9"/>
</dbReference>
<comment type="subunit">
    <text evidence="13">Interacts with PLAAT4.</text>
</comment>
<comment type="catalytic activity">
    <reaction evidence="19">
        <text>L-glutaminyl-[protein] + L-lysyl-[protein] = [protein]-L-lysyl-N(6)-5-L-glutamyl-[protein] + NH4(+)</text>
        <dbReference type="Rhea" id="RHEA:54816"/>
        <dbReference type="Rhea" id="RHEA-COMP:9752"/>
        <dbReference type="Rhea" id="RHEA-COMP:10207"/>
        <dbReference type="Rhea" id="RHEA-COMP:14005"/>
        <dbReference type="ChEBI" id="CHEBI:28938"/>
        <dbReference type="ChEBI" id="CHEBI:29969"/>
        <dbReference type="ChEBI" id="CHEBI:30011"/>
        <dbReference type="ChEBI" id="CHEBI:138370"/>
        <dbReference type="EC" id="2.3.2.13"/>
    </reaction>
</comment>
<evidence type="ECO:0000256" key="7">
    <source>
        <dbReference type="ARBA" id="ARBA00023136"/>
    </source>
</evidence>
<keyword evidence="3" id="KW-0597">Phosphoprotein</keyword>
<dbReference type="GO" id="GO:0003810">
    <property type="term" value="F:protein-glutamine gamma-glutamyltransferase activity"/>
    <property type="evidence" value="ECO:0007669"/>
    <property type="project" value="UniProtKB-EC"/>
</dbReference>
<evidence type="ECO:0000256" key="19">
    <source>
        <dbReference type="ARBA" id="ARBA00051843"/>
    </source>
</evidence>
<sequence>MCLCTSVVPPLHPLFLLFLSMPAEVRSRSMVGRFPDVTLRWDEPEEEEETGSKQEGACKRWFRKICPCCCRKASDEHDGTDAVVTGTDDGGEKPPTAGHELDEFLLSVRSVDLLKSKTGPNRVEHHTDRYHGDNLIIRRGQTFQMWIELSRPFDPTADKLHLELRLGPTPILSKGTLVIIPLVEDLQDNCWEAKITEKKGNKIKLSINSLPTAVIGRYELTVATQTPKGNTTSPHNPVNDIYMLFNPWCEDDSVYMDNEDERNEYVLNDMGMIYYGTDSQIGARTWNFGQFADGILATCLFVLEQSRTPPSGWGDPINVARVVSAMVNSPDDQGVLEGNWSGNYAGGTSPTAWSGSIDILKQYQKNKGSPVKYGQCWVFSGVTTTVLRCLGIPSRSVTNFSSAHDTDVSLTTDIYLDEKMEPIDELNADSVWNFHVWNDCWMSRPDLPAGMGGWQVVDATPQETSQGSYCCGPASVAAIRNGQVYLKYDAPFVFAEVNSDKIYWQRNANGTFTQIYSEKNVVGRSISTKAVGSDEREDITHLYKHPEGSEEERIAVETASRYGSKPDTYTITGSKDVTVEVSMEGQGPHMGEDAELSIVLKNTSSEPRSTVLHSQVAVMYYTGVHKATVKKDDVLVELKPNEGESLWTLQYAHYKDQLVDQAALMLTLAGRVTQTNQVLATQFNFRLRTPDIIITPLGDAVVGKEMAAKFVFKNPLPRMLKNVKFRIEGLGLQNVREISYGHATITMTEKFIPTLSGPRKLLASLDCQQLTQVHGVADIVFVPSAYPLYAAV</sequence>
<evidence type="ECO:0000256" key="6">
    <source>
        <dbReference type="ARBA" id="ARBA00022837"/>
    </source>
</evidence>
<keyword evidence="10" id="KW-0449">Lipoprotein</keyword>
<dbReference type="EC" id="2.3.2.13" evidence="12"/>
<evidence type="ECO:0000256" key="22">
    <source>
        <dbReference type="SAM" id="SignalP"/>
    </source>
</evidence>
<comment type="similarity">
    <text evidence="2">Belongs to the transglutaminase superfamily. Transglutaminase family.</text>
</comment>
<dbReference type="Pfam" id="PF01841">
    <property type="entry name" value="Transglut_core"/>
    <property type="match status" value="1"/>
</dbReference>
<proteinExistence type="inferred from homology"/>
<dbReference type="InterPro" id="IPR001102">
    <property type="entry name" value="Transglutaminase_N"/>
</dbReference>
<dbReference type="Ensembl" id="ENSPNAT00000060084.1">
    <property type="protein sequence ID" value="ENSPNAP00000049977.1"/>
    <property type="gene ID" value="ENSPNAG00000020719.2"/>
</dbReference>
<feature type="binding site" evidence="21">
    <location>
        <position position="500"/>
    </location>
    <ligand>
        <name>Ca(2+)</name>
        <dbReference type="ChEBI" id="CHEBI:29108"/>
    </ligand>
</feature>
<dbReference type="InterPro" id="IPR002931">
    <property type="entry name" value="Transglutaminase-like"/>
</dbReference>
<evidence type="ECO:0000256" key="16">
    <source>
        <dbReference type="ARBA" id="ARBA00041726"/>
    </source>
</evidence>
<evidence type="ECO:0000259" key="23">
    <source>
        <dbReference type="SMART" id="SM00460"/>
    </source>
</evidence>
<feature type="signal peptide" evidence="22">
    <location>
        <begin position="1"/>
        <end position="27"/>
    </location>
</feature>
<dbReference type="InterPro" id="IPR038765">
    <property type="entry name" value="Papain-like_cys_pep_sf"/>
</dbReference>
<keyword evidence="6 21" id="KW-0106">Calcium</keyword>
<name>A0AAR2JI54_PYGNA</name>
<evidence type="ECO:0000256" key="17">
    <source>
        <dbReference type="ARBA" id="ARBA00043229"/>
    </source>
</evidence>
<keyword evidence="4" id="KW-0808">Transferase</keyword>
<evidence type="ECO:0000256" key="20">
    <source>
        <dbReference type="PIRSR" id="PIRSR000459-1"/>
    </source>
</evidence>
<keyword evidence="22" id="KW-0732">Signal</keyword>
<evidence type="ECO:0000256" key="9">
    <source>
        <dbReference type="ARBA" id="ARBA00023249"/>
    </source>
</evidence>